<gene>
    <name evidence="1" type="ORF">RCC75_15460</name>
    <name evidence="2" type="ORF">RCG00_17270</name>
</gene>
<keyword evidence="3" id="KW-1185">Reference proteome</keyword>
<dbReference type="EMBL" id="CP133217">
    <property type="protein sequence ID" value="WML86037.1"/>
    <property type="molecule type" value="Genomic_DNA"/>
</dbReference>
<sequence>MSKPLPAKAAAAAGMIAGHKLYKTRANGAISSANIPNPYHKPKNAIEAVCKMAWSQGVTEGAKHAANGVTFAQLCKMLEACQ</sequence>
<reference evidence="2 3" key="1">
    <citation type="submission" date="2023-08" db="EMBL/GenBank/DDBJ databases">
        <title>New molecular markers tilS and rpoB for phylogenetic and monitoring studies of the genus Thiothrix biodiversity.</title>
        <authorList>
            <person name="Ravin N.V."/>
            <person name="Smolyakov D."/>
            <person name="Markov N.D."/>
            <person name="Beletsky A.V."/>
            <person name="Mardanov A.V."/>
            <person name="Rudenko T.S."/>
            <person name="Grabovich M.Y."/>
        </authorList>
    </citation>
    <scope>NUCLEOTIDE SEQUENCE</scope>
    <source>
        <strain evidence="2">DNT52</strain>
        <strain evidence="1 3">H33</strain>
    </source>
</reference>
<organism evidence="2">
    <name type="scientific">Thiothrix subterranea</name>
    <dbReference type="NCBI Taxonomy" id="2735563"/>
    <lineage>
        <taxon>Bacteria</taxon>
        <taxon>Pseudomonadati</taxon>
        <taxon>Pseudomonadota</taxon>
        <taxon>Gammaproteobacteria</taxon>
        <taxon>Thiotrichales</taxon>
        <taxon>Thiotrichaceae</taxon>
        <taxon>Thiothrix</taxon>
    </lineage>
</organism>
<dbReference type="AlphaFoldDB" id="A0AA51MKD8"/>
<evidence type="ECO:0000313" key="1">
    <source>
        <dbReference type="EMBL" id="MDQ5769938.1"/>
    </source>
</evidence>
<dbReference type="EMBL" id="JAVFKN010000023">
    <property type="protein sequence ID" value="MDQ5769938.1"/>
    <property type="molecule type" value="Genomic_DNA"/>
</dbReference>
<evidence type="ECO:0000313" key="2">
    <source>
        <dbReference type="EMBL" id="WML86037.1"/>
    </source>
</evidence>
<evidence type="ECO:0000313" key="3">
    <source>
        <dbReference type="Proteomes" id="UP001223336"/>
    </source>
</evidence>
<proteinExistence type="predicted"/>
<dbReference type="RefSeq" id="WP_308135735.1">
    <property type="nucleotide sequence ID" value="NZ_CP133217.1"/>
</dbReference>
<protein>
    <submittedName>
        <fullName evidence="2">Uncharacterized protein</fullName>
    </submittedName>
</protein>
<name>A0AA51MKD8_9GAMM</name>
<accession>A0AA51MKD8</accession>
<dbReference type="Proteomes" id="UP001223336">
    <property type="component" value="Unassembled WGS sequence"/>
</dbReference>
<dbReference type="Proteomes" id="UP001229862">
    <property type="component" value="Chromosome"/>
</dbReference>